<gene>
    <name evidence="1" type="ORF">Cba03nite_42630</name>
</gene>
<evidence type="ECO:0000313" key="1">
    <source>
        <dbReference type="EMBL" id="GIF82914.1"/>
    </source>
</evidence>
<organism evidence="1 2">
    <name type="scientific">Catellatospora bangladeshensis</name>
    <dbReference type="NCBI Taxonomy" id="310355"/>
    <lineage>
        <taxon>Bacteria</taxon>
        <taxon>Bacillati</taxon>
        <taxon>Actinomycetota</taxon>
        <taxon>Actinomycetes</taxon>
        <taxon>Micromonosporales</taxon>
        <taxon>Micromonosporaceae</taxon>
        <taxon>Catellatospora</taxon>
    </lineage>
</organism>
<dbReference type="EMBL" id="BONF01000025">
    <property type="protein sequence ID" value="GIF82914.1"/>
    <property type="molecule type" value="Genomic_DNA"/>
</dbReference>
<name>A0A8J3JTK4_9ACTN</name>
<keyword evidence="2" id="KW-1185">Reference proteome</keyword>
<reference evidence="1 2" key="1">
    <citation type="submission" date="2021-01" db="EMBL/GenBank/DDBJ databases">
        <title>Whole genome shotgun sequence of Catellatospora bangladeshensis NBRC 107357.</title>
        <authorList>
            <person name="Komaki H."/>
            <person name="Tamura T."/>
        </authorList>
    </citation>
    <scope>NUCLEOTIDE SEQUENCE [LARGE SCALE GENOMIC DNA]</scope>
    <source>
        <strain evidence="1 2">NBRC 107357</strain>
    </source>
</reference>
<evidence type="ECO:0000313" key="2">
    <source>
        <dbReference type="Proteomes" id="UP000601223"/>
    </source>
</evidence>
<dbReference type="Proteomes" id="UP000601223">
    <property type="component" value="Unassembled WGS sequence"/>
</dbReference>
<accession>A0A8J3JTK4</accession>
<sequence length="85" mass="9424">MALCWVAIRRAAAAIGWPTLRCEPAADLDDGALRRELANAHALGELVIRAGMPRDRDMLALRLAELDGEYLSRFPAAALTWPWPR</sequence>
<dbReference type="AlphaFoldDB" id="A0A8J3JTK4"/>
<protein>
    <submittedName>
        <fullName evidence="1">Uncharacterized protein</fullName>
    </submittedName>
</protein>
<proteinExistence type="predicted"/>
<comment type="caution">
    <text evidence="1">The sequence shown here is derived from an EMBL/GenBank/DDBJ whole genome shotgun (WGS) entry which is preliminary data.</text>
</comment>